<dbReference type="InterPro" id="IPR048469">
    <property type="entry name" value="YchJ-like_M"/>
</dbReference>
<dbReference type="NCBIfam" id="NF001213">
    <property type="entry name" value="PRK00183.1"/>
    <property type="match status" value="1"/>
</dbReference>
<evidence type="ECO:0000313" key="2">
    <source>
        <dbReference type="EMBL" id="AOA59692.1"/>
    </source>
</evidence>
<dbReference type="Proteomes" id="UP000093391">
    <property type="component" value="Chromosome"/>
</dbReference>
<dbReference type="PANTHER" id="PTHR33747:SF1">
    <property type="entry name" value="ADENYLATE CYCLASE-ASSOCIATED CAP C-TERMINAL DOMAIN-CONTAINING PROTEIN"/>
    <property type="match status" value="1"/>
</dbReference>
<keyword evidence="3" id="KW-1185">Reference proteome</keyword>
<dbReference type="PANTHER" id="PTHR33747">
    <property type="entry name" value="UPF0225 PROTEIN SCO1677"/>
    <property type="match status" value="1"/>
</dbReference>
<dbReference type="STRING" id="1789224.BFG52_15935"/>
<dbReference type="RefSeq" id="WP_067558549.1">
    <property type="nucleotide sequence ID" value="NZ_CP016895.1"/>
</dbReference>
<dbReference type="EMBL" id="CP016895">
    <property type="protein sequence ID" value="AOA59692.1"/>
    <property type="molecule type" value="Genomic_DNA"/>
</dbReference>
<dbReference type="Pfam" id="PF17775">
    <property type="entry name" value="YchJ_M-like"/>
    <property type="match status" value="1"/>
</dbReference>
<dbReference type="AlphaFoldDB" id="A0A1B2M3D4"/>
<dbReference type="KEGG" id="ala:BFG52_15935"/>
<sequence>MSSKACPCGHASYQQCCQVLHLGQQHASSAAQLMRSRYSAYALGLVDYICDTTALGQQQALDRAAIQQWSERNRWLALELLEQQAHPDKRHAFVSFNAHYHDGQHAQLHHERSAFVLQQGRWYFLDPTVTQQRTQKQPCICGSNKKFKHCCAVFLTA</sequence>
<accession>A0A1B2M3D4</accession>
<reference evidence="2 3" key="1">
    <citation type="submission" date="2016-08" db="EMBL/GenBank/DDBJ databases">
        <authorList>
            <person name="Seilhamer J.J."/>
        </authorList>
    </citation>
    <scope>NUCLEOTIDE SEQUENCE [LARGE SCALE GENOMIC DNA]</scope>
    <source>
        <strain evidence="2 3">BRTC-1</strain>
    </source>
</reference>
<proteinExistence type="predicted"/>
<dbReference type="NCBIfam" id="NF002486">
    <property type="entry name" value="PRK01752.1"/>
    <property type="match status" value="1"/>
</dbReference>
<dbReference type="InterPro" id="IPR004027">
    <property type="entry name" value="SEC_C_motif"/>
</dbReference>
<gene>
    <name evidence="2" type="ORF">BFG52_15935</name>
</gene>
<dbReference type="InterPro" id="IPR032710">
    <property type="entry name" value="NTF2-like_dom_sf"/>
</dbReference>
<evidence type="ECO:0000259" key="1">
    <source>
        <dbReference type="Pfam" id="PF17775"/>
    </source>
</evidence>
<dbReference type="OrthoDB" id="21421at2"/>
<dbReference type="Pfam" id="PF02810">
    <property type="entry name" value="SEC-C"/>
    <property type="match status" value="1"/>
</dbReference>
<dbReference type="Gene3D" id="3.10.450.50">
    <property type="match status" value="1"/>
</dbReference>
<dbReference type="SUPFAM" id="SSF103642">
    <property type="entry name" value="Sec-C motif"/>
    <property type="match status" value="1"/>
</dbReference>
<dbReference type="SUPFAM" id="SSF54427">
    <property type="entry name" value="NTF2-like"/>
    <property type="match status" value="1"/>
</dbReference>
<name>A0A1B2M3D4_9GAMM</name>
<feature type="domain" description="YchJ-like middle NTF2-like" evidence="1">
    <location>
        <begin position="30"/>
        <end position="126"/>
    </location>
</feature>
<protein>
    <submittedName>
        <fullName evidence="2">SEC-C motif-containing protein</fullName>
    </submittedName>
</protein>
<evidence type="ECO:0000313" key="3">
    <source>
        <dbReference type="Proteomes" id="UP000093391"/>
    </source>
</evidence>
<organism evidence="2 3">
    <name type="scientific">Acinetobacter larvae</name>
    <dbReference type="NCBI Taxonomy" id="1789224"/>
    <lineage>
        <taxon>Bacteria</taxon>
        <taxon>Pseudomonadati</taxon>
        <taxon>Pseudomonadota</taxon>
        <taxon>Gammaproteobacteria</taxon>
        <taxon>Moraxellales</taxon>
        <taxon>Moraxellaceae</taxon>
        <taxon>Acinetobacter</taxon>
    </lineage>
</organism>